<dbReference type="InterPro" id="IPR007573">
    <property type="entry name" value="QWRF"/>
</dbReference>
<feature type="region of interest" description="Disordered" evidence="2">
    <location>
        <begin position="75"/>
        <end position="183"/>
    </location>
</feature>
<dbReference type="Pfam" id="PF04484">
    <property type="entry name" value="QWRF"/>
    <property type="match status" value="2"/>
</dbReference>
<feature type="region of interest" description="Disordered" evidence="2">
    <location>
        <begin position="327"/>
        <end position="377"/>
    </location>
</feature>
<dbReference type="EMBL" id="JAEACU010000006">
    <property type="protein sequence ID" value="KAH7523718.1"/>
    <property type="molecule type" value="Genomic_DNA"/>
</dbReference>
<dbReference type="GO" id="GO:0005880">
    <property type="term" value="C:nuclear microtubule"/>
    <property type="evidence" value="ECO:0007669"/>
    <property type="project" value="TreeGrafter"/>
</dbReference>
<feature type="compositionally biased region" description="Low complexity" evidence="2">
    <location>
        <begin position="114"/>
        <end position="131"/>
    </location>
</feature>
<comment type="caution">
    <text evidence="3">The sequence shown here is derived from an EMBL/GenBank/DDBJ whole genome shotgun (WGS) entry which is preliminary data.</text>
</comment>
<protein>
    <recommendedName>
        <fullName evidence="5">QWRF motif-containing protein 2-like</fullName>
    </recommendedName>
</protein>
<feature type="compositionally biased region" description="Gly residues" evidence="2">
    <location>
        <begin position="366"/>
        <end position="377"/>
    </location>
</feature>
<evidence type="ECO:0000256" key="2">
    <source>
        <dbReference type="SAM" id="MobiDB-lite"/>
    </source>
</evidence>
<feature type="region of interest" description="Disordered" evidence="2">
    <location>
        <begin position="220"/>
        <end position="268"/>
    </location>
</feature>
<evidence type="ECO:0000313" key="3">
    <source>
        <dbReference type="EMBL" id="KAH7523718.1"/>
    </source>
</evidence>
<dbReference type="GO" id="GO:0005737">
    <property type="term" value="C:cytoplasm"/>
    <property type="evidence" value="ECO:0007669"/>
    <property type="project" value="TreeGrafter"/>
</dbReference>
<dbReference type="GO" id="GO:0008017">
    <property type="term" value="F:microtubule binding"/>
    <property type="evidence" value="ECO:0007669"/>
    <property type="project" value="TreeGrafter"/>
</dbReference>
<feature type="region of interest" description="Disordered" evidence="2">
    <location>
        <begin position="394"/>
        <end position="460"/>
    </location>
</feature>
<gene>
    <name evidence="3" type="ORF">FEM48_Zijuj06G0041400</name>
</gene>
<feature type="compositionally biased region" description="Polar residues" evidence="2">
    <location>
        <begin position="406"/>
        <end position="420"/>
    </location>
</feature>
<dbReference type="Proteomes" id="UP000813462">
    <property type="component" value="Unassembled WGS sequence"/>
</dbReference>
<organism evidence="3 4">
    <name type="scientific">Ziziphus jujuba var. spinosa</name>
    <dbReference type="NCBI Taxonomy" id="714518"/>
    <lineage>
        <taxon>Eukaryota</taxon>
        <taxon>Viridiplantae</taxon>
        <taxon>Streptophyta</taxon>
        <taxon>Embryophyta</taxon>
        <taxon>Tracheophyta</taxon>
        <taxon>Spermatophyta</taxon>
        <taxon>Magnoliopsida</taxon>
        <taxon>eudicotyledons</taxon>
        <taxon>Gunneridae</taxon>
        <taxon>Pentapetalae</taxon>
        <taxon>rosids</taxon>
        <taxon>fabids</taxon>
        <taxon>Rosales</taxon>
        <taxon>Rhamnaceae</taxon>
        <taxon>Paliureae</taxon>
        <taxon>Ziziphus</taxon>
    </lineage>
</organism>
<dbReference type="PANTHER" id="PTHR31807">
    <property type="entry name" value="AUGMIN FAMILY MEMBER"/>
    <property type="match status" value="1"/>
</dbReference>
<dbReference type="GO" id="GO:0051225">
    <property type="term" value="P:spindle assembly"/>
    <property type="evidence" value="ECO:0007669"/>
    <property type="project" value="TreeGrafter"/>
</dbReference>
<evidence type="ECO:0000256" key="1">
    <source>
        <dbReference type="ARBA" id="ARBA00010016"/>
    </source>
</evidence>
<evidence type="ECO:0000313" key="4">
    <source>
        <dbReference type="Proteomes" id="UP000813462"/>
    </source>
</evidence>
<name>A0A978V733_ZIZJJ</name>
<dbReference type="PANTHER" id="PTHR31807:SF38">
    <property type="entry name" value="QWRF MOTIF-CONTAINING PROTEIN 9"/>
    <property type="match status" value="1"/>
</dbReference>
<reference evidence="3" key="1">
    <citation type="journal article" date="2021" name="Front. Plant Sci.">
        <title>Chromosome-Scale Genome Assembly for Chinese Sour Jujube and Insights Into Its Genome Evolution and Domestication Signature.</title>
        <authorList>
            <person name="Shen L.-Y."/>
            <person name="Luo H."/>
            <person name="Wang X.-L."/>
            <person name="Wang X.-M."/>
            <person name="Qiu X.-J."/>
            <person name="Liu H."/>
            <person name="Zhou S.-S."/>
            <person name="Jia K.-H."/>
            <person name="Nie S."/>
            <person name="Bao Y.-T."/>
            <person name="Zhang R.-G."/>
            <person name="Yun Q.-Z."/>
            <person name="Chai Y.-H."/>
            <person name="Lu J.-Y."/>
            <person name="Li Y."/>
            <person name="Zhao S.-W."/>
            <person name="Mao J.-F."/>
            <person name="Jia S.-G."/>
            <person name="Mao Y.-M."/>
        </authorList>
    </citation>
    <scope>NUCLEOTIDE SEQUENCE</scope>
    <source>
        <strain evidence="3">AT0</strain>
        <tissue evidence="3">Leaf</tissue>
    </source>
</reference>
<dbReference type="AlphaFoldDB" id="A0A978V733"/>
<comment type="similarity">
    <text evidence="1">Belongs to the QWRF family.</text>
</comment>
<feature type="compositionally biased region" description="Low complexity" evidence="2">
    <location>
        <begin position="328"/>
        <end position="359"/>
    </location>
</feature>
<sequence length="801" mass="86467">MSSLVDRQAPWGGDESSGLSLTPLSTFLGDILVKELKVRAIVSPKLRSICRYSVGLSHQNGSCCVHYAIQQQIASQGRRPQNPTRPPLLPSEPDNALAATRRSKAREVTSRYMSSSSSSSSTSSSSSSTGSRRCPSPQVSKTPTPTATMTPRPAALPVTKRTQSAERRRPVTPRTNSLDLRGCNGVGGAGEMSAVQKLLFASTRSLSVSFQGESFAFQVSKVKRPPSPSPSPSVRKSTPERRKVTTPARGDQSENLKPMEQQQRWPGRLRQANCMNQSLDCTDERRSGSGSGGNVVRALQKYMAEDGDHIDGKLSSALGSAELEKAVVDSNSSVRSDVQSEPVAFSDSESVSSGSSTTTGAQEFAGGDGNGGLGLRGGPRGIIVPARFWQEAKNRLQRQPEPGSPLSRNGVKSLSTSGLVSSPRGVLNTRAQSSPMRSGVVRPASPNKSSAATFTISSPSRGISPSRVRNGVVAASSLNNAPSILSFAADLRRGKGGENRIHDAHILRILYNRLLQWRFVNARADASLSVQKLNAEAVSALVMNLMEHATSERVAMEYMDILFFSVAKTDCFSQLLRSLYNAWITTLKLRESVRTKRTELDSLRQSLKLTAILKGQMIYLEEWSHMDRDYSSSLLGAIEALRASTLRLPVVGGARADVQNVKDAICTAVDVMQAMASSIYTLSSKAGEVNSVVAELANVTAVEQILLGQCKDLLSTVAALQKQKSAYFDLCIETSGSKIATRPKSMNSVLDTNIVQSIPTRAATFLRNKFQLQGRVLDDKMVVVFIKMINYNRKSSSNIEC</sequence>
<accession>A0A978V733</accession>
<evidence type="ECO:0008006" key="5">
    <source>
        <dbReference type="Google" id="ProtNLM"/>
    </source>
</evidence>
<proteinExistence type="inferred from homology"/>
<feature type="compositionally biased region" description="Low complexity" evidence="2">
    <location>
        <begin position="142"/>
        <end position="157"/>
    </location>
</feature>
<feature type="compositionally biased region" description="Polar residues" evidence="2">
    <location>
        <begin position="446"/>
        <end position="455"/>
    </location>
</feature>